<dbReference type="Proteomes" id="UP000800235">
    <property type="component" value="Unassembled WGS sequence"/>
</dbReference>
<evidence type="ECO:0000313" key="4">
    <source>
        <dbReference type="Proteomes" id="UP000800235"/>
    </source>
</evidence>
<proteinExistence type="predicted"/>
<gene>
    <name evidence="3" type="ORF">EJ08DRAFT_697013</name>
</gene>
<evidence type="ECO:0000256" key="1">
    <source>
        <dbReference type="PIRSR" id="PIRSR632852-1"/>
    </source>
</evidence>
<feature type="binding site" evidence="1">
    <location>
        <position position="590"/>
    </location>
    <ligand>
        <name>2-oxoglutarate</name>
        <dbReference type="ChEBI" id="CHEBI:16810"/>
    </ligand>
</feature>
<dbReference type="PANTHER" id="PTHR31573:SF4">
    <property type="entry name" value="FE2OG DIOXYGENASE DOMAIN-CONTAINING PROTEIN"/>
    <property type="match status" value="1"/>
</dbReference>
<feature type="binding site" evidence="1">
    <location>
        <position position="605"/>
    </location>
    <ligand>
        <name>2-oxoglutarate</name>
        <dbReference type="ChEBI" id="CHEBI:16810"/>
    </ligand>
</feature>
<dbReference type="AlphaFoldDB" id="A0A9P4NSF5"/>
<dbReference type="InterPro" id="IPR027450">
    <property type="entry name" value="AlkB-like"/>
</dbReference>
<accession>A0A9P4NSF5</accession>
<name>A0A9P4NSF5_9PEZI</name>
<dbReference type="GO" id="GO:0051747">
    <property type="term" value="F:cytosine C-5 DNA demethylase activity"/>
    <property type="evidence" value="ECO:0007669"/>
    <property type="project" value="TreeGrafter"/>
</dbReference>
<dbReference type="Pfam" id="PF13532">
    <property type="entry name" value="2OG-FeII_Oxy_2"/>
    <property type="match status" value="1"/>
</dbReference>
<dbReference type="GO" id="GO:0008198">
    <property type="term" value="F:ferrous iron binding"/>
    <property type="evidence" value="ECO:0007669"/>
    <property type="project" value="TreeGrafter"/>
</dbReference>
<dbReference type="InterPro" id="IPR032852">
    <property type="entry name" value="ALKBH2"/>
</dbReference>
<dbReference type="EMBL" id="MU007036">
    <property type="protein sequence ID" value="KAF2430802.1"/>
    <property type="molecule type" value="Genomic_DNA"/>
</dbReference>
<feature type="binding site" evidence="1">
    <location>
        <position position="607"/>
    </location>
    <ligand>
        <name>2-oxoglutarate</name>
        <dbReference type="ChEBI" id="CHEBI:16810"/>
    </ligand>
</feature>
<evidence type="ECO:0000313" key="3">
    <source>
        <dbReference type="EMBL" id="KAF2430802.1"/>
    </source>
</evidence>
<dbReference type="InterPro" id="IPR037151">
    <property type="entry name" value="AlkB-like_sf"/>
</dbReference>
<comment type="caution">
    <text evidence="3">The sequence shown here is derived from an EMBL/GenBank/DDBJ whole genome shotgun (WGS) entry which is preliminary data.</text>
</comment>
<keyword evidence="4" id="KW-1185">Reference proteome</keyword>
<feature type="domain" description="Fe2OG dioxygenase" evidence="2">
    <location>
        <begin position="441"/>
        <end position="610"/>
    </location>
</feature>
<reference evidence="3" key="1">
    <citation type="journal article" date="2020" name="Stud. Mycol.">
        <title>101 Dothideomycetes genomes: a test case for predicting lifestyles and emergence of pathogens.</title>
        <authorList>
            <person name="Haridas S."/>
            <person name="Albert R."/>
            <person name="Binder M."/>
            <person name="Bloem J."/>
            <person name="Labutti K."/>
            <person name="Salamov A."/>
            <person name="Andreopoulos B."/>
            <person name="Baker S."/>
            <person name="Barry K."/>
            <person name="Bills G."/>
            <person name="Bluhm B."/>
            <person name="Cannon C."/>
            <person name="Castanera R."/>
            <person name="Culley D."/>
            <person name="Daum C."/>
            <person name="Ezra D."/>
            <person name="Gonzalez J."/>
            <person name="Henrissat B."/>
            <person name="Kuo A."/>
            <person name="Liang C."/>
            <person name="Lipzen A."/>
            <person name="Lutzoni F."/>
            <person name="Magnuson J."/>
            <person name="Mondo S."/>
            <person name="Nolan M."/>
            <person name="Ohm R."/>
            <person name="Pangilinan J."/>
            <person name="Park H.-J."/>
            <person name="Ramirez L."/>
            <person name="Alfaro M."/>
            <person name="Sun H."/>
            <person name="Tritt A."/>
            <person name="Yoshinaga Y."/>
            <person name="Zwiers L.-H."/>
            <person name="Turgeon B."/>
            <person name="Goodwin S."/>
            <person name="Spatafora J."/>
            <person name="Crous P."/>
            <person name="Grigoriev I."/>
        </authorList>
    </citation>
    <scope>NUCLEOTIDE SEQUENCE</scope>
    <source>
        <strain evidence="3">CBS 130266</strain>
    </source>
</reference>
<dbReference type="InterPro" id="IPR005123">
    <property type="entry name" value="Oxoglu/Fe-dep_dioxygenase_dom"/>
</dbReference>
<evidence type="ECO:0000259" key="2">
    <source>
        <dbReference type="PROSITE" id="PS51471"/>
    </source>
</evidence>
<dbReference type="OrthoDB" id="2163491at2759"/>
<dbReference type="PANTHER" id="PTHR31573">
    <property type="entry name" value="ALPHA-KETOGLUTARATE-DEPENDENT DIOXYGENASE ALKB HOMOLOG 2"/>
    <property type="match status" value="1"/>
</dbReference>
<dbReference type="GO" id="GO:0035516">
    <property type="term" value="F:broad specificity oxidative DNA demethylase activity"/>
    <property type="evidence" value="ECO:0007669"/>
    <property type="project" value="TreeGrafter"/>
</dbReference>
<protein>
    <recommendedName>
        <fullName evidence="2">Fe2OG dioxygenase domain-containing protein</fullName>
    </recommendedName>
</protein>
<feature type="binding site" evidence="1">
    <location>
        <position position="601"/>
    </location>
    <ligand>
        <name>2-oxoglutarate</name>
        <dbReference type="ChEBI" id="CHEBI:16810"/>
    </ligand>
</feature>
<dbReference type="GO" id="GO:0006307">
    <property type="term" value="P:DNA alkylation repair"/>
    <property type="evidence" value="ECO:0007669"/>
    <property type="project" value="TreeGrafter"/>
</dbReference>
<sequence length="642" mass="72483">MPPVAAMGRRDLCETLPYYRSYQSAASTSNGIVTAFMFDGQGHCRDYMDSTVIIARTGGGLEKDVKSGEMKTKGDQSENALIKCIQNGVKYCNPVVVIVGEGNKTAHCKIPYAYNVVPWYKSTDLWSERDGAHRIFKFRLEILNEGEPSWMRPVGAAYQFKLGEIGEPYVEECPGCNESSPQMYLNGWMCLRFECKLFWRFTDGSTPVANDLKYDPRFLKKKTSWKISKGPWPLKPKSWALLEQDHLGKDVSWEAARGICCKDCGMCGSRVHWDFWVCPNTKCNLKLSLPHKVIQPHQIRDWLRPLSSAYMLSEDYCHEAVDCTVDFAYNYRRVKFEIPGVEGWIKHWVANETVVKEPGGPGDMFVSMQEENCYLKRHSMPHGMLKGESSCNHFTANFGMPYKFIASAATRSFEDAPTAVRSARSRMNWARRVSVGEESEEFNEVLALVIFSPTDTIPQYHDDGESSLGRTIATLSLGAPAEMTLRMKPGHFRGTNTRTTSGQSANLVFNDKEPPIPLCHNYEARKTAYDQLQALKLAGDLVGYEKRKRELPNELGISNKGNQKPVITMRLKYGDMVSMHGAKIQTYYEHAVTPEKESFLRFALTCRQILSGHLPQSEMPGYEIGRDPGWYDGGLLGVPEEG</sequence>
<organism evidence="3 4">
    <name type="scientific">Tothia fuscella</name>
    <dbReference type="NCBI Taxonomy" id="1048955"/>
    <lineage>
        <taxon>Eukaryota</taxon>
        <taxon>Fungi</taxon>
        <taxon>Dikarya</taxon>
        <taxon>Ascomycota</taxon>
        <taxon>Pezizomycotina</taxon>
        <taxon>Dothideomycetes</taxon>
        <taxon>Pleosporomycetidae</taxon>
        <taxon>Venturiales</taxon>
        <taxon>Cylindrosympodiaceae</taxon>
        <taxon>Tothia</taxon>
    </lineage>
</organism>
<dbReference type="Gene3D" id="2.60.120.590">
    <property type="entry name" value="Alpha-ketoglutarate-dependent dioxygenase AlkB-like"/>
    <property type="match status" value="1"/>
</dbReference>
<dbReference type="SUPFAM" id="SSF51197">
    <property type="entry name" value="Clavaminate synthase-like"/>
    <property type="match status" value="1"/>
</dbReference>
<dbReference type="PROSITE" id="PS51471">
    <property type="entry name" value="FE2OG_OXY"/>
    <property type="match status" value="1"/>
</dbReference>
<feature type="binding site" evidence="1">
    <location>
        <position position="461"/>
    </location>
    <ligand>
        <name>2-oxoglutarate</name>
        <dbReference type="ChEBI" id="CHEBI:16810"/>
    </ligand>
</feature>